<dbReference type="STRING" id="4781.A0A0P1AVK4"/>
<dbReference type="GO" id="GO:0007266">
    <property type="term" value="P:Rho protein signal transduction"/>
    <property type="evidence" value="ECO:0007669"/>
    <property type="project" value="InterPro"/>
</dbReference>
<dbReference type="EMBL" id="CCYD01002047">
    <property type="protein sequence ID" value="CEG46239.1"/>
    <property type="molecule type" value="Genomic_DNA"/>
</dbReference>
<evidence type="ECO:0000256" key="3">
    <source>
        <dbReference type="ARBA" id="ARBA00022468"/>
    </source>
</evidence>
<accession>A0A0P1AVK4</accession>
<keyword evidence="4" id="KW-0963">Cytoplasm</keyword>
<dbReference type="InterPro" id="IPR024792">
    <property type="entry name" value="RhoGDI_dom_sf"/>
</dbReference>
<dbReference type="OMA" id="YKPTAAK"/>
<keyword evidence="3" id="KW-0343">GTPase activation</keyword>
<dbReference type="GO" id="GO:0005096">
    <property type="term" value="F:GTPase activator activity"/>
    <property type="evidence" value="ECO:0007669"/>
    <property type="project" value="UniProtKB-KW"/>
</dbReference>
<keyword evidence="6" id="KW-1185">Reference proteome</keyword>
<evidence type="ECO:0000256" key="4">
    <source>
        <dbReference type="ARBA" id="ARBA00022490"/>
    </source>
</evidence>
<organism evidence="5 6">
    <name type="scientific">Plasmopara halstedii</name>
    <name type="common">Downy mildew of sunflower</name>
    <dbReference type="NCBI Taxonomy" id="4781"/>
    <lineage>
        <taxon>Eukaryota</taxon>
        <taxon>Sar</taxon>
        <taxon>Stramenopiles</taxon>
        <taxon>Oomycota</taxon>
        <taxon>Peronosporomycetes</taxon>
        <taxon>Peronosporales</taxon>
        <taxon>Peronosporaceae</taxon>
        <taxon>Plasmopara</taxon>
    </lineage>
</organism>
<dbReference type="FunFam" id="2.70.50.30:FF:000004">
    <property type="entry name" value="Rho GDP-dissociation inhibitor 1"/>
    <property type="match status" value="1"/>
</dbReference>
<dbReference type="GO" id="GO:0016020">
    <property type="term" value="C:membrane"/>
    <property type="evidence" value="ECO:0007669"/>
    <property type="project" value="TreeGrafter"/>
</dbReference>
<dbReference type="GeneID" id="36397708"/>
<name>A0A0P1AVK4_PLAHL</name>
<dbReference type="Pfam" id="PF02115">
    <property type="entry name" value="Rho_GDI"/>
    <property type="match status" value="1"/>
</dbReference>
<dbReference type="AlphaFoldDB" id="A0A0P1AVK4"/>
<evidence type="ECO:0000313" key="6">
    <source>
        <dbReference type="Proteomes" id="UP000054928"/>
    </source>
</evidence>
<evidence type="ECO:0000256" key="2">
    <source>
        <dbReference type="ARBA" id="ARBA00009758"/>
    </source>
</evidence>
<dbReference type="PANTHER" id="PTHR10980">
    <property type="entry name" value="RHO GDP-DISSOCIATION INHIBITOR"/>
    <property type="match status" value="1"/>
</dbReference>
<dbReference type="InterPro" id="IPR014756">
    <property type="entry name" value="Ig_E-set"/>
</dbReference>
<reference evidence="6" key="1">
    <citation type="submission" date="2014-09" db="EMBL/GenBank/DDBJ databases">
        <authorList>
            <person name="Sharma Rahul"/>
            <person name="Thines Marco"/>
        </authorList>
    </citation>
    <scope>NUCLEOTIDE SEQUENCE [LARGE SCALE GENOMIC DNA]</scope>
</reference>
<comment type="similarity">
    <text evidence="2">Belongs to the Rho GDI family.</text>
</comment>
<dbReference type="Proteomes" id="UP000054928">
    <property type="component" value="Unassembled WGS sequence"/>
</dbReference>
<sequence length="206" mass="23508">MAANGTTTVRDGDSDNVTLPTNYQISTQAIKSVDELLAKDADDESLRKYKEQLLGSAAHGDRGDTTDGRRVVVVEFKVELEDGQGDIVYNLDTPAGVEHMRTTPFVMSEGCRYRFIISFRVNHTIVSGLRFHNKVKKTVLATHDAIVLGSYAPRSESYVFTFPRYEWMEAPSGLFYRGKYMGRIIFDDDDRMEHLKLFYTFEIKRE</sequence>
<proteinExistence type="inferred from homology"/>
<protein>
    <submittedName>
        <fullName evidence="5">Rho gdp-dissociation inhibitor</fullName>
    </submittedName>
</protein>
<dbReference type="InterPro" id="IPR000406">
    <property type="entry name" value="Rho_GDI"/>
</dbReference>
<evidence type="ECO:0000256" key="1">
    <source>
        <dbReference type="ARBA" id="ARBA00004496"/>
    </source>
</evidence>
<dbReference type="GO" id="GO:0005094">
    <property type="term" value="F:Rho GDP-dissociation inhibitor activity"/>
    <property type="evidence" value="ECO:0007669"/>
    <property type="project" value="InterPro"/>
</dbReference>
<dbReference type="GO" id="GO:0005829">
    <property type="term" value="C:cytosol"/>
    <property type="evidence" value="ECO:0007669"/>
    <property type="project" value="TreeGrafter"/>
</dbReference>
<dbReference type="PANTHER" id="PTHR10980:SF3">
    <property type="entry name" value="LD16419P"/>
    <property type="match status" value="1"/>
</dbReference>
<evidence type="ECO:0000313" key="5">
    <source>
        <dbReference type="EMBL" id="CEG46239.1"/>
    </source>
</evidence>
<dbReference type="Gene3D" id="2.70.50.30">
    <property type="entry name" value="Coagulation Factor XIII, subunit A, domain 1"/>
    <property type="match status" value="1"/>
</dbReference>
<dbReference type="RefSeq" id="XP_024582608.1">
    <property type="nucleotide sequence ID" value="XM_024717073.1"/>
</dbReference>
<dbReference type="OrthoDB" id="1683373at2759"/>
<comment type="subcellular location">
    <subcellularLocation>
        <location evidence="1">Cytoplasm</location>
    </subcellularLocation>
</comment>
<dbReference type="SUPFAM" id="SSF81296">
    <property type="entry name" value="E set domains"/>
    <property type="match status" value="1"/>
</dbReference>